<proteinExistence type="predicted"/>
<dbReference type="eggNOG" id="ENOG5034C6V">
    <property type="taxonomic scope" value="Bacteria"/>
</dbReference>
<dbReference type="AlphaFoldDB" id="A5Z392"/>
<evidence type="ECO:0000313" key="2">
    <source>
        <dbReference type="Proteomes" id="UP000006000"/>
    </source>
</evidence>
<evidence type="ECO:0000313" key="1">
    <source>
        <dbReference type="EMBL" id="EDM52558.1"/>
    </source>
</evidence>
<protein>
    <submittedName>
        <fullName evidence="1">Uncharacterized protein</fullName>
    </submittedName>
</protein>
<dbReference type="RefSeq" id="WP_005361705.1">
    <property type="nucleotide sequence ID" value="NZ_DS264278.1"/>
</dbReference>
<dbReference type="HOGENOM" id="CLU_849278_0_0_9"/>
<accession>A5Z392</accession>
<comment type="caution">
    <text evidence="1">The sequence shown here is derived from an EMBL/GenBank/DDBJ whole genome shotgun (WGS) entry which is preliminary data.</text>
</comment>
<dbReference type="EMBL" id="AAVL02000021">
    <property type="protein sequence ID" value="EDM52558.1"/>
    <property type="molecule type" value="Genomic_DNA"/>
</dbReference>
<sequence>MRLTIKNFKKSYEVGLEKVNQWCGSNVIRKNEILKMLSKYFSKSKYVEWEEKIRCDVFCGKEKLGREYFEIYNVDSREQFISQLKIGKNTLLMKYILNKILMSFDIETDMEKINDLLMRIYENINNELFSSFENFSIDFESSNLFEIMQESVACNKNGENINYLSTYELIINYIELIEKLNEESGKQKLLIINNIDHMINQQEYRKIFEYSKTISEKSDINFLFTISLDGYCVVDKEDFESITIINDEEFIMPEYNRVADYIEKNYPIYRESDYQWVEYNLENCINKIGVSNQSVDLGINIILCILNRSLNVDNKVKYKTNNIELNFLNVQ</sequence>
<organism evidence="1 2">
    <name type="scientific">Eubacterium ventriosum ATCC 27560</name>
    <dbReference type="NCBI Taxonomy" id="411463"/>
    <lineage>
        <taxon>Bacteria</taxon>
        <taxon>Bacillati</taxon>
        <taxon>Bacillota</taxon>
        <taxon>Clostridia</taxon>
        <taxon>Eubacteriales</taxon>
        <taxon>Eubacteriaceae</taxon>
        <taxon>Eubacterium</taxon>
    </lineage>
</organism>
<dbReference type="STRING" id="411463.EUBVEN_00138"/>
<reference evidence="1 2" key="2">
    <citation type="submission" date="2007-04" db="EMBL/GenBank/DDBJ databases">
        <title>Draft genome sequence of Eubacterium ventriosum (ATCC 27560).</title>
        <authorList>
            <person name="Sudarsanam P."/>
            <person name="Ley R."/>
            <person name="Guruge J."/>
            <person name="Turnbaugh P.J."/>
            <person name="Mahowald M."/>
            <person name="Liep D."/>
            <person name="Gordon J."/>
        </authorList>
    </citation>
    <scope>NUCLEOTIDE SEQUENCE [LARGE SCALE GENOMIC DNA]</scope>
    <source>
        <strain evidence="1 2">ATCC 27560</strain>
    </source>
</reference>
<dbReference type="Proteomes" id="UP000006000">
    <property type="component" value="Unassembled WGS sequence"/>
</dbReference>
<gene>
    <name evidence="1" type="ORF">EUBVEN_00138</name>
</gene>
<dbReference type="CDD" id="cd12217">
    <property type="entry name" value="Stu0660_Csn2"/>
    <property type="match status" value="1"/>
</dbReference>
<name>A5Z392_9FIRM</name>
<reference evidence="1 2" key="1">
    <citation type="submission" date="2007-03" db="EMBL/GenBank/DDBJ databases">
        <authorList>
            <person name="Fulton L."/>
            <person name="Clifton S."/>
            <person name="Fulton B."/>
            <person name="Xu J."/>
            <person name="Minx P."/>
            <person name="Pepin K.H."/>
            <person name="Johnson M."/>
            <person name="Thiruvilangam P."/>
            <person name="Bhonagiri V."/>
            <person name="Nash W.E."/>
            <person name="Mardis E.R."/>
            <person name="Wilson R.K."/>
        </authorList>
    </citation>
    <scope>NUCLEOTIDE SEQUENCE [LARGE SCALE GENOMIC DNA]</scope>
    <source>
        <strain evidence="1 2">ATCC 27560</strain>
    </source>
</reference>